<dbReference type="RefSeq" id="WP_102612732.1">
    <property type="nucleotide sequence ID" value="NZ_CADIKD010000030.1"/>
</dbReference>
<dbReference type="Pfam" id="PF01883">
    <property type="entry name" value="FeS_assembly_P"/>
    <property type="match status" value="1"/>
</dbReference>
<reference evidence="2 3" key="1">
    <citation type="submission" date="2018-01" db="EMBL/GenBank/DDBJ databases">
        <title>Whole genome analyses suggest that Burkholderia sensu lato contains two further novel genera in the rhizoxinica-symbiotica group Mycetohabitans gen. nov., and Trinickia gen. nov.: implications for the evolution of diazotrophy and nodulation in the Burkholderiaceae.</title>
        <authorList>
            <person name="Estrada-de los Santos P."/>
            <person name="Palmer M."/>
            <person name="Chavez-Ramirez B."/>
            <person name="Beukes C."/>
            <person name="Steenkamp E.T."/>
            <person name="Hirsch A.M."/>
            <person name="Manyaka P."/>
            <person name="Maluk M."/>
            <person name="Lafos M."/>
            <person name="Crook M."/>
            <person name="Gross E."/>
            <person name="Simon M.F."/>
            <person name="Bueno dos Reis Junior F."/>
            <person name="Poole P.S."/>
            <person name="Venter S.N."/>
            <person name="James E.K."/>
        </authorList>
    </citation>
    <scope>NUCLEOTIDE SEQUENCE [LARGE SCALE GENOMIC DNA]</scope>
    <source>
        <strain evidence="2 3">GP25-8</strain>
    </source>
</reference>
<dbReference type="InterPro" id="IPR034904">
    <property type="entry name" value="FSCA_dom_sf"/>
</dbReference>
<evidence type="ECO:0000259" key="1">
    <source>
        <dbReference type="Pfam" id="PF01883"/>
    </source>
</evidence>
<dbReference type="InterPro" id="IPR002744">
    <property type="entry name" value="MIP18-like"/>
</dbReference>
<comment type="caution">
    <text evidence="2">The sequence shown here is derived from an EMBL/GenBank/DDBJ whole genome shotgun (WGS) entry which is preliminary data.</text>
</comment>
<dbReference type="Proteomes" id="UP000235347">
    <property type="component" value="Unassembled WGS sequence"/>
</dbReference>
<evidence type="ECO:0000313" key="2">
    <source>
        <dbReference type="EMBL" id="PMS16281.1"/>
    </source>
</evidence>
<dbReference type="PANTHER" id="PTHR42831:SF1">
    <property type="entry name" value="FE-S PROTEIN MATURATION AUXILIARY FACTOR YITW"/>
    <property type="match status" value="1"/>
</dbReference>
<sequence length="111" mass="11893">MESLSNASIAPTREQIHAVLAQVIDPEIGVNIVDLGLVYDIDSHSDGWRIALTMTSPACPMGQSILDDVRAAIDSSLTIGTSVDIDLVWEPPWDPSMMSDAARDALGWSDA</sequence>
<dbReference type="InterPro" id="IPR052339">
    <property type="entry name" value="Fe-S_Maturation_MIP18"/>
</dbReference>
<feature type="domain" description="MIP18 family-like" evidence="1">
    <location>
        <begin position="13"/>
        <end position="78"/>
    </location>
</feature>
<dbReference type="EMBL" id="PNYB01000036">
    <property type="protein sequence ID" value="PMS16281.1"/>
    <property type="molecule type" value="Genomic_DNA"/>
</dbReference>
<dbReference type="Gene3D" id="3.30.300.130">
    <property type="entry name" value="Fe-S cluster assembly (FSCA)"/>
    <property type="match status" value="1"/>
</dbReference>
<accession>A0A2N7VGL3</accession>
<evidence type="ECO:0000313" key="3">
    <source>
        <dbReference type="Proteomes" id="UP000235347"/>
    </source>
</evidence>
<proteinExistence type="predicted"/>
<protein>
    <submittedName>
        <fullName evidence="2">Hydroxylase</fullName>
    </submittedName>
</protein>
<keyword evidence="3" id="KW-1185">Reference proteome</keyword>
<dbReference type="PANTHER" id="PTHR42831">
    <property type="entry name" value="FE-S PROTEIN MATURATION AUXILIARY FACTOR YITW"/>
    <property type="match status" value="1"/>
</dbReference>
<dbReference type="SUPFAM" id="SSF117916">
    <property type="entry name" value="Fe-S cluster assembly (FSCA) domain-like"/>
    <property type="match status" value="1"/>
</dbReference>
<gene>
    <name evidence="2" type="ORF">C0Z19_26090</name>
</gene>
<name>A0A2N7VGL3_9BURK</name>
<organism evidence="2 3">
    <name type="scientific">Trinickia soli</name>
    <dbReference type="NCBI Taxonomy" id="380675"/>
    <lineage>
        <taxon>Bacteria</taxon>
        <taxon>Pseudomonadati</taxon>
        <taxon>Pseudomonadota</taxon>
        <taxon>Betaproteobacteria</taxon>
        <taxon>Burkholderiales</taxon>
        <taxon>Burkholderiaceae</taxon>
        <taxon>Trinickia</taxon>
    </lineage>
</organism>
<dbReference type="AlphaFoldDB" id="A0A2N7VGL3"/>